<feature type="domain" description="Rad50/SbcC-type AAA" evidence="6">
    <location>
        <begin position="6"/>
        <end position="218"/>
    </location>
</feature>
<feature type="coiled-coil region" evidence="4">
    <location>
        <begin position="389"/>
        <end position="416"/>
    </location>
</feature>
<feature type="region of interest" description="Disordered" evidence="5">
    <location>
        <begin position="597"/>
        <end position="620"/>
    </location>
</feature>
<proteinExistence type="inferred from homology"/>
<evidence type="ECO:0000259" key="6">
    <source>
        <dbReference type="Pfam" id="PF13476"/>
    </source>
</evidence>
<evidence type="ECO:0000256" key="1">
    <source>
        <dbReference type="ARBA" id="ARBA00006930"/>
    </source>
</evidence>
<dbReference type="InterPro" id="IPR027417">
    <property type="entry name" value="P-loop_NTPase"/>
</dbReference>
<evidence type="ECO:0000256" key="4">
    <source>
        <dbReference type="SAM" id="Coils"/>
    </source>
</evidence>
<organism evidence="7">
    <name type="scientific">Gulosibacter sediminis</name>
    <dbReference type="NCBI Taxonomy" id="1729695"/>
    <lineage>
        <taxon>Bacteria</taxon>
        <taxon>Bacillati</taxon>
        <taxon>Actinomycetota</taxon>
        <taxon>Actinomycetes</taxon>
        <taxon>Micrococcales</taxon>
        <taxon>Microbacteriaceae</taxon>
        <taxon>Gulosibacter</taxon>
    </lineage>
</organism>
<evidence type="ECO:0000256" key="3">
    <source>
        <dbReference type="ARBA" id="ARBA00013368"/>
    </source>
</evidence>
<dbReference type="Pfam" id="PF13558">
    <property type="entry name" value="SbcC_Walker_B"/>
    <property type="match status" value="1"/>
</dbReference>
<keyword evidence="4" id="KW-0175">Coiled coil</keyword>
<feature type="coiled-coil region" evidence="4">
    <location>
        <begin position="252"/>
        <end position="299"/>
    </location>
</feature>
<protein>
    <recommendedName>
        <fullName evidence="3">Nuclease SbcCD subunit C</fullName>
    </recommendedName>
</protein>
<name>A0ABY4MWZ1_9MICO</name>
<feature type="compositionally biased region" description="Basic and acidic residues" evidence="5">
    <location>
        <begin position="778"/>
        <end position="788"/>
    </location>
</feature>
<sequence length="996" mass="107111">MRMLHLEFRGFGPYRDAQAIDFTSLAADGLFLITGKTGAGKSTVLDAIAFALYGSVPRYDGSVGRVRSTFASLDDPTEVTLEFEHGGERYRITRSPEYERRKKRVAGGTTVQGAAQQFDRWDPAADDWQGIATKASEVAAELTQVFPLTGDEFFQVVLLAQSDFQRFLHADSGDRQRLLSKLFRTHHYRELRELAQERAREAAQEWQGLQRDLQGVARELGLGDDETAVTEEALTSLAAEVAASVTAAASTLESARGANDEAARRLRELERQHERQLRRASAAAQLARLEAEREDIAREVAEPLRRDRLASPLVPVLEARARAERTRDASALALESAAAALDARLAQPDAAELRDLIDGTELAERTTALSQLRERLGTLREGESVDQRVAQAERVARAADAALATTREQLEQLRGARAERPEQLRALDSTVAELTAKAGQLDETNALVATLAGQLRAAKDAAGLAARRDAALARRERAADALTRASAADRELITRRLEGSAAELAGRLVEGEPCAVCGSTMHPSPAEAAGEPVTDADLEASSAAVESAKQADAEARDAYDAVAAELAKRAAAAAGLDVDEATTRHRDATARAKQLKSAATELARSRQAAEELRSLDTRDEQRERELATLAETQLAAATAATTELASLTEQQRELRGTFDTVSARRQMVESVADVLGAVIEAQRSAEAAREAARDAAERAAERLSASEFADETAARAAALSDARRAELTERKRAHDSGIDGARATLAEPELQGLPDEQVDIAPANEAAQRAADALGEAQRSHGEATARRQTIDAAIARGRAHLRGADRTLARARMRQQLAGELRGDNNRKLNLEAYVLAAHLEEIIIAANVRLGEITSNRYSLVRDDSLARRGAQSGLGLEVADIYTGINRSPQSLSGGETFLVSLALALGLADVVSAQAGGIALDTLFIDEGFGSLDADTLEVAMRTLDHLRASGRTVGVISHVASMHERIPTHVEVRQLEDGSSTLDLRDADSPS</sequence>
<feature type="region of interest" description="Disordered" evidence="5">
    <location>
        <begin position="766"/>
        <end position="788"/>
    </location>
</feature>
<gene>
    <name evidence="7" type="ORF">M3M28_07505</name>
</gene>
<feature type="compositionally biased region" description="Basic and acidic residues" evidence="5">
    <location>
        <begin position="603"/>
        <end position="620"/>
    </location>
</feature>
<dbReference type="EMBL" id="CP097160">
    <property type="protein sequence ID" value="UQN13916.1"/>
    <property type="molecule type" value="Genomic_DNA"/>
</dbReference>
<dbReference type="SUPFAM" id="SSF52540">
    <property type="entry name" value="P-loop containing nucleoside triphosphate hydrolases"/>
    <property type="match status" value="1"/>
</dbReference>
<evidence type="ECO:0000256" key="2">
    <source>
        <dbReference type="ARBA" id="ARBA00011322"/>
    </source>
</evidence>
<reference evidence="7" key="1">
    <citation type="submission" date="2022-05" db="EMBL/GenBank/DDBJ databases">
        <title>Complete genome sequence of toluene-degrading Gulosibacter sediminis strain ACHW.36C.</title>
        <authorList>
            <person name="Wai A.C."/>
            <person name="Lai G.K."/>
            <person name="Griffin S.D."/>
            <person name="Leung F.C."/>
        </authorList>
    </citation>
    <scope>NUCLEOTIDE SEQUENCE [LARGE SCALE GENOMIC DNA]</scope>
    <source>
        <strain evidence="7">ACHW.36C</strain>
    </source>
</reference>
<accession>A0ABY4MWZ1</accession>
<evidence type="ECO:0000313" key="7">
    <source>
        <dbReference type="EMBL" id="UQN13916.1"/>
    </source>
</evidence>
<dbReference type="PANTHER" id="PTHR32114">
    <property type="entry name" value="ABC TRANSPORTER ABCH.3"/>
    <property type="match status" value="1"/>
</dbReference>
<dbReference type="Pfam" id="PF13476">
    <property type="entry name" value="AAA_23"/>
    <property type="match status" value="1"/>
</dbReference>
<comment type="subunit">
    <text evidence="2">Heterodimer of SbcC and SbcD.</text>
</comment>
<comment type="similarity">
    <text evidence="1">Belongs to the SMC family. SbcC subfamily.</text>
</comment>
<evidence type="ECO:0000256" key="5">
    <source>
        <dbReference type="SAM" id="MobiDB-lite"/>
    </source>
</evidence>
<dbReference type="PANTHER" id="PTHR32114:SF2">
    <property type="entry name" value="ABC TRANSPORTER ABCH.3"/>
    <property type="match status" value="1"/>
</dbReference>
<dbReference type="InterPro" id="IPR038729">
    <property type="entry name" value="Rad50/SbcC_AAA"/>
</dbReference>
<dbReference type="Gene3D" id="3.40.50.300">
    <property type="entry name" value="P-loop containing nucleotide triphosphate hydrolases"/>
    <property type="match status" value="2"/>
</dbReference>